<evidence type="ECO:0000313" key="7">
    <source>
        <dbReference type="EMBL" id="MCI0756840.1"/>
    </source>
</evidence>
<dbReference type="Pfam" id="PF00496">
    <property type="entry name" value="SBP_bac_5"/>
    <property type="match status" value="1"/>
</dbReference>
<evidence type="ECO:0000256" key="1">
    <source>
        <dbReference type="ARBA" id="ARBA00004418"/>
    </source>
</evidence>
<proteinExistence type="inferred from homology"/>
<dbReference type="Proteomes" id="UP001201985">
    <property type="component" value="Unassembled WGS sequence"/>
</dbReference>
<evidence type="ECO:0000256" key="4">
    <source>
        <dbReference type="ARBA" id="ARBA00022729"/>
    </source>
</evidence>
<dbReference type="PANTHER" id="PTHR30290:SF10">
    <property type="entry name" value="PERIPLASMIC OLIGOPEPTIDE-BINDING PROTEIN-RELATED"/>
    <property type="match status" value="1"/>
</dbReference>
<dbReference type="PANTHER" id="PTHR30290">
    <property type="entry name" value="PERIPLASMIC BINDING COMPONENT OF ABC TRANSPORTER"/>
    <property type="match status" value="1"/>
</dbReference>
<dbReference type="InterPro" id="IPR000914">
    <property type="entry name" value="SBP_5_dom"/>
</dbReference>
<dbReference type="EMBL" id="JALBUU010000125">
    <property type="protein sequence ID" value="MCI0756840.1"/>
    <property type="molecule type" value="Genomic_DNA"/>
</dbReference>
<feature type="signal peptide" evidence="5">
    <location>
        <begin position="1"/>
        <end position="30"/>
    </location>
</feature>
<accession>A0ABS9WDM3</accession>
<dbReference type="Gene3D" id="3.90.76.10">
    <property type="entry name" value="Dipeptide-binding Protein, Domain 1"/>
    <property type="match status" value="1"/>
</dbReference>
<evidence type="ECO:0000313" key="8">
    <source>
        <dbReference type="Proteomes" id="UP001201985"/>
    </source>
</evidence>
<keyword evidence="8" id="KW-1185">Reference proteome</keyword>
<evidence type="ECO:0000256" key="2">
    <source>
        <dbReference type="ARBA" id="ARBA00005695"/>
    </source>
</evidence>
<dbReference type="CDD" id="cd08512">
    <property type="entry name" value="PBP2_NikA_DppA_OppA_like_7"/>
    <property type="match status" value="1"/>
</dbReference>
<organism evidence="7 8">
    <name type="scientific">Teichococcus vastitatis</name>
    <dbReference type="NCBI Taxonomy" id="2307076"/>
    <lineage>
        <taxon>Bacteria</taxon>
        <taxon>Pseudomonadati</taxon>
        <taxon>Pseudomonadota</taxon>
        <taxon>Alphaproteobacteria</taxon>
        <taxon>Acetobacterales</taxon>
        <taxon>Roseomonadaceae</taxon>
        <taxon>Roseomonas</taxon>
    </lineage>
</organism>
<dbReference type="InterPro" id="IPR039424">
    <property type="entry name" value="SBP_5"/>
</dbReference>
<dbReference type="Gene3D" id="3.40.190.10">
    <property type="entry name" value="Periplasmic binding protein-like II"/>
    <property type="match status" value="1"/>
</dbReference>
<dbReference type="RefSeq" id="WP_120007034.1">
    <property type="nucleotide sequence ID" value="NZ_JALBUU010000125.1"/>
</dbReference>
<keyword evidence="3" id="KW-0813">Transport</keyword>
<feature type="chain" id="PRO_5045247918" evidence="5">
    <location>
        <begin position="31"/>
        <end position="535"/>
    </location>
</feature>
<name>A0ABS9WDM3_9PROT</name>
<evidence type="ECO:0000259" key="6">
    <source>
        <dbReference type="Pfam" id="PF00496"/>
    </source>
</evidence>
<feature type="domain" description="Solute-binding protein family 5" evidence="6">
    <location>
        <begin position="81"/>
        <end position="444"/>
    </location>
</feature>
<protein>
    <submittedName>
        <fullName evidence="7">ABC transporter substrate-binding protein</fullName>
    </submittedName>
</protein>
<comment type="similarity">
    <text evidence="2">Belongs to the bacterial solute-binding protein 5 family.</text>
</comment>
<dbReference type="SUPFAM" id="SSF53850">
    <property type="entry name" value="Periplasmic binding protein-like II"/>
    <property type="match status" value="1"/>
</dbReference>
<dbReference type="InterPro" id="IPR030678">
    <property type="entry name" value="Peptide/Ni-bd"/>
</dbReference>
<evidence type="ECO:0000256" key="5">
    <source>
        <dbReference type="SAM" id="SignalP"/>
    </source>
</evidence>
<gene>
    <name evidence="7" type="ORF">MON41_24705</name>
</gene>
<sequence>MLTRRDLASALPALAAPALLLPGQARPAHAAVPPGILAIARQIDDITSLDPHDSFEASSGEIMGNIYDRLLAVDPANSTRMVGDLAERWEVAADSQGFTFHLRADRVFASGAPVTAEDVAFSFQRAVTLNKAPAFILGQFGLTPDNVAERVQASGPRSVTLRIAEPRAPSFVLYCLNANVASIVEKAAVMRHAQGNDWGNGWLRQNSAGSGAWTLREWRASESVMLEANPRHPSAPALRRVLIRHVPDPAAQLLQLRQGDMDIARNLSADQIQGLEGDEAFRVLRQDRAFLLYLGLNQAHPMLGRPPVAQAIKWAIDYTGIERNLVRGTWRVHQDFLPAGMPGALDDTSFRHDPDRARALLREAGAAEGFAITLDHFSSLPHADVAQAIQADLDAVGIRVRLLSGEQRQVITKTRARQHEAALLYWGSDYFDPHSNAQAFLVNPDDGDDSPLKTVAWRNHWRDPALSEAAQANTREVDTARRLDTYRRLQREFRERSPLPILLQQQEVAVTRREVENFRLGGIAYRTLFAPVRKG</sequence>
<dbReference type="Gene3D" id="3.10.105.10">
    <property type="entry name" value="Dipeptide-binding Protein, Domain 3"/>
    <property type="match status" value="1"/>
</dbReference>
<keyword evidence="4 5" id="KW-0732">Signal</keyword>
<comment type="subcellular location">
    <subcellularLocation>
        <location evidence="1">Periplasm</location>
    </subcellularLocation>
</comment>
<dbReference type="PIRSF" id="PIRSF002741">
    <property type="entry name" value="MppA"/>
    <property type="match status" value="1"/>
</dbReference>
<reference evidence="7 8" key="1">
    <citation type="submission" date="2022-03" db="EMBL/GenBank/DDBJ databases">
        <title>Complete genome analysis of Roseomonas KG 17.1 : a prolific producer of plant growth promoters.</title>
        <authorList>
            <person name="Saadouli I."/>
            <person name="Najjari A."/>
            <person name="Mosbah A."/>
            <person name="Ouzari H.I."/>
        </authorList>
    </citation>
    <scope>NUCLEOTIDE SEQUENCE [LARGE SCALE GENOMIC DNA]</scope>
    <source>
        <strain evidence="7 8">KG17-1</strain>
    </source>
</reference>
<comment type="caution">
    <text evidence="7">The sequence shown here is derived from an EMBL/GenBank/DDBJ whole genome shotgun (WGS) entry which is preliminary data.</text>
</comment>
<evidence type="ECO:0000256" key="3">
    <source>
        <dbReference type="ARBA" id="ARBA00022448"/>
    </source>
</evidence>